<dbReference type="PANTHER" id="PTHR15696:SF0">
    <property type="entry name" value="TELOMERASE-BINDING PROTEIN EST1A"/>
    <property type="match status" value="1"/>
</dbReference>
<reference evidence="4 5" key="1">
    <citation type="submission" date="2020-06" db="EMBL/GenBank/DDBJ databases">
        <title>WGS assembly of Ceratodon purpureus strain R40.</title>
        <authorList>
            <person name="Carey S.B."/>
            <person name="Jenkins J."/>
            <person name="Shu S."/>
            <person name="Lovell J.T."/>
            <person name="Sreedasyam A."/>
            <person name="Maumus F."/>
            <person name="Tiley G.P."/>
            <person name="Fernandez-Pozo N."/>
            <person name="Barry K."/>
            <person name="Chen C."/>
            <person name="Wang M."/>
            <person name="Lipzen A."/>
            <person name="Daum C."/>
            <person name="Saski C.A."/>
            <person name="Payton A.C."/>
            <person name="Mcbreen J.C."/>
            <person name="Conrad R.E."/>
            <person name="Kollar L.M."/>
            <person name="Olsson S."/>
            <person name="Huttunen S."/>
            <person name="Landis J.B."/>
            <person name="Wickett N.J."/>
            <person name="Johnson M.G."/>
            <person name="Rensing S.A."/>
            <person name="Grimwood J."/>
            <person name="Schmutz J."/>
            <person name="Mcdaniel S.F."/>
        </authorList>
    </citation>
    <scope>NUCLEOTIDE SEQUENCE [LARGE SCALE GENOMIC DNA]</scope>
    <source>
        <strain evidence="4 5">R40</strain>
    </source>
</reference>
<name>A0A8T0HD34_CERPU</name>
<feature type="region of interest" description="Disordered" evidence="1">
    <location>
        <begin position="748"/>
        <end position="836"/>
    </location>
</feature>
<evidence type="ECO:0000313" key="5">
    <source>
        <dbReference type="Proteomes" id="UP000822688"/>
    </source>
</evidence>
<dbReference type="GO" id="GO:0005697">
    <property type="term" value="C:telomerase holoenzyme complex"/>
    <property type="evidence" value="ECO:0007669"/>
    <property type="project" value="TreeGrafter"/>
</dbReference>
<dbReference type="SUPFAM" id="SSF48452">
    <property type="entry name" value="TPR-like"/>
    <property type="match status" value="1"/>
</dbReference>
<feature type="compositionally biased region" description="Polar residues" evidence="1">
    <location>
        <begin position="1015"/>
        <end position="1038"/>
    </location>
</feature>
<dbReference type="GO" id="GO:0042162">
    <property type="term" value="F:telomeric DNA binding"/>
    <property type="evidence" value="ECO:0007669"/>
    <property type="project" value="TreeGrafter"/>
</dbReference>
<dbReference type="InterPro" id="IPR045153">
    <property type="entry name" value="Est1/Ebs1-like"/>
</dbReference>
<feature type="compositionally biased region" description="Polar residues" evidence="1">
    <location>
        <begin position="753"/>
        <end position="773"/>
    </location>
</feature>
<proteinExistence type="predicted"/>
<evidence type="ECO:0000313" key="4">
    <source>
        <dbReference type="EMBL" id="KAG0568348.1"/>
    </source>
</evidence>
<feature type="compositionally biased region" description="Basic and acidic residues" evidence="1">
    <location>
        <begin position="887"/>
        <end position="896"/>
    </location>
</feature>
<evidence type="ECO:0000259" key="3">
    <source>
        <dbReference type="Pfam" id="PF10374"/>
    </source>
</evidence>
<feature type="compositionally biased region" description="Polar residues" evidence="1">
    <location>
        <begin position="971"/>
        <end position="990"/>
    </location>
</feature>
<feature type="compositionally biased region" description="Basic and acidic residues" evidence="1">
    <location>
        <begin position="799"/>
        <end position="808"/>
    </location>
</feature>
<protein>
    <submittedName>
        <fullName evidence="4">Uncharacterized protein</fullName>
    </submittedName>
</protein>
<dbReference type="GO" id="GO:0000184">
    <property type="term" value="P:nuclear-transcribed mRNA catabolic process, nonsense-mediated decay"/>
    <property type="evidence" value="ECO:0007669"/>
    <property type="project" value="TreeGrafter"/>
</dbReference>
<dbReference type="PANTHER" id="PTHR15696">
    <property type="entry name" value="SMG-7 SUPPRESSOR WITH MORPHOLOGICAL EFFECT ON GENITALIA PROTEIN 7"/>
    <property type="match status" value="1"/>
</dbReference>
<accession>A0A8T0HD34</accession>
<sequence>MTDSERGSFLQPRLDQICEQEQKLAELRRSKGPFDRAVRALTTNIREGYENIILENLPSSESIEQQLWRLHYSFIEEFRARLQKLKGAALAAANVPHKKKAVEQLKFERVGGQYKCFLDEATGFYHGLIAKLGAKHGNPGKLSSSSNITEISSSNERFRRWECVCHRCYIYLGDLARYKELHLVVEGRTADWYVAANYYRQASALWPFGGNPHNQLGVLATYAGDNLQALYHYLYSLAVPVPFITARANAKLLFEKNQHHNSQLSNSPEEDVAIDIQMAQAFESHTTKSSTESHKESPLTRLQRRFRVHFITLIGLLFNKAGLEDLSELSTPVLGEAQLLLSQDNMLITSSFTLEKSNPCKNQAFSVMQLVVLLILSIHNVGPKKDKSCRNSDGPEISYFVMQAIIFSFQFMTIVVQHCTRAEELCCSHLFPAVGVFCNWLANYPNLVQQIQGDEECDKLLCSFGKEACLLLAKCLQHVGTAKNHDYDCIAYSEKEGHGTETALWEDKELYGIVPLKYLETSEIAMRTSVLAKSGQNTPDSACVVRVERLMKALTSLSSVFKLDSSELDAIASVSKSSFGWASLRASPSEKIRCSQSSGGSVRTGDGSMELKTQGPCIVQRSIEISLSSHCRKEDRIFLKARDRKLDSVGPSNLSRPPSEVSFQDKTITGGELKASNMPEGSACQQPESKLCENNLETILEEPGRNHLEHKDEGTLCSVGRGALSLGDWVGAPGGGDDSVDATPALKKRKNMSRLSQQAQTHSSGEESLNPSLSFKAVSRTPKPPCVPSCSNVAQPEVGEPREIEQHVDVSGFGKETDTHTTLSLNRQGSAQDPIDLDCVDKDGTELGEVKSGLDSSQSRKRKYSPHERLRGSSPDIVNRSNNEDEAVPRSEEDGAKSGNGVVVETCKQSPLATNTVEDRGVGDAASGEKLNISSQVMDAHSVQFLPDQEPASNHENDMIVGGTEHHNSTILGNSGCSPQEQIQKPVSSRDTPRKSLEGCSTVAGGGKKRKQEAMTPQGTTTLPSTRCQNCQGTSPGESDSERLNWSRPQKSHVDAGFSKQWRHGWCRDCKEPHRSSAPCYSSGWHPPSKRPRVKEWETEEDYSWLDTYTHVVPQALTKLATAMSKASFSFSDFGIYFEFGANVSTAK</sequence>
<keyword evidence="5" id="KW-1185">Reference proteome</keyword>
<comment type="caution">
    <text evidence="4">The sequence shown here is derived from an EMBL/GenBank/DDBJ whole genome shotgun (WGS) entry which is preliminary data.</text>
</comment>
<dbReference type="EMBL" id="CM026427">
    <property type="protein sequence ID" value="KAG0568348.1"/>
    <property type="molecule type" value="Genomic_DNA"/>
</dbReference>
<dbReference type="AlphaFoldDB" id="A0A8T0HD34"/>
<dbReference type="InterPro" id="IPR019458">
    <property type="entry name" value="Est1-like_N"/>
</dbReference>
<feature type="region of interest" description="Disordered" evidence="1">
    <location>
        <begin position="848"/>
        <end position="902"/>
    </location>
</feature>
<organism evidence="4 5">
    <name type="scientific">Ceratodon purpureus</name>
    <name type="common">Fire moss</name>
    <name type="synonym">Dicranum purpureum</name>
    <dbReference type="NCBI Taxonomy" id="3225"/>
    <lineage>
        <taxon>Eukaryota</taxon>
        <taxon>Viridiplantae</taxon>
        <taxon>Streptophyta</taxon>
        <taxon>Embryophyta</taxon>
        <taxon>Bryophyta</taxon>
        <taxon>Bryophytina</taxon>
        <taxon>Bryopsida</taxon>
        <taxon>Dicranidae</taxon>
        <taxon>Pseudoditrichales</taxon>
        <taxon>Ditrichaceae</taxon>
        <taxon>Ceratodon</taxon>
    </lineage>
</organism>
<feature type="domain" description="Telomerase activating protein Est1-like N-terminal" evidence="3">
    <location>
        <begin position="63"/>
        <end position="182"/>
    </location>
</feature>
<dbReference type="InterPro" id="IPR018834">
    <property type="entry name" value="DNA/RNA-bd_Est1-type"/>
</dbReference>
<feature type="region of interest" description="Disordered" evidence="1">
    <location>
        <begin position="971"/>
        <end position="1045"/>
    </location>
</feature>
<feature type="domain" description="DNA/RNA-binding" evidence="2">
    <location>
        <begin position="195"/>
        <end position="518"/>
    </location>
</feature>
<gene>
    <name evidence="4" type="ORF">KC19_6G013100</name>
</gene>
<evidence type="ECO:0000256" key="1">
    <source>
        <dbReference type="SAM" id="MobiDB-lite"/>
    </source>
</evidence>
<feature type="compositionally biased region" description="Polar residues" evidence="1">
    <location>
        <begin position="820"/>
        <end position="831"/>
    </location>
</feature>
<dbReference type="GO" id="GO:0070034">
    <property type="term" value="F:telomerase RNA binding"/>
    <property type="evidence" value="ECO:0007669"/>
    <property type="project" value="TreeGrafter"/>
</dbReference>
<dbReference type="InterPro" id="IPR011990">
    <property type="entry name" value="TPR-like_helical_dom_sf"/>
</dbReference>
<dbReference type="Pfam" id="PF10374">
    <property type="entry name" value="EST1"/>
    <property type="match status" value="1"/>
</dbReference>
<evidence type="ECO:0000259" key="2">
    <source>
        <dbReference type="Pfam" id="PF10373"/>
    </source>
</evidence>
<dbReference type="Proteomes" id="UP000822688">
    <property type="component" value="Chromosome 6"/>
</dbReference>
<dbReference type="Gene3D" id="1.25.40.10">
    <property type="entry name" value="Tetratricopeptide repeat domain"/>
    <property type="match status" value="1"/>
</dbReference>
<dbReference type="Pfam" id="PF10373">
    <property type="entry name" value="EST1_DNA_bind"/>
    <property type="match status" value="1"/>
</dbReference>